<dbReference type="GeneID" id="101742341"/>
<dbReference type="KEGG" id="bmor:101742341"/>
<keyword evidence="4" id="KW-1185">Reference proteome</keyword>
<proteinExistence type="predicted"/>
<evidence type="ECO:0000313" key="3">
    <source>
        <dbReference type="EnsemblMetazoa" id="XP_021203359.1"/>
    </source>
</evidence>
<evidence type="ECO:0000256" key="1">
    <source>
        <dbReference type="SAM" id="MobiDB-lite"/>
    </source>
</evidence>
<feature type="region of interest" description="Disordered" evidence="1">
    <location>
        <begin position="84"/>
        <end position="106"/>
    </location>
</feature>
<protein>
    <submittedName>
        <fullName evidence="3">Uncharacterized protein</fullName>
    </submittedName>
</protein>
<dbReference type="AlphaFoldDB" id="A0A8R2HPP9"/>
<feature type="chain" id="PRO_5035907020" evidence="2">
    <location>
        <begin position="27"/>
        <end position="295"/>
    </location>
</feature>
<reference evidence="3" key="2">
    <citation type="submission" date="2022-06" db="UniProtKB">
        <authorList>
            <consortium name="EnsemblMetazoa"/>
        </authorList>
    </citation>
    <scope>IDENTIFICATION</scope>
    <source>
        <strain evidence="3">p50T (Dazao)</strain>
    </source>
</reference>
<sequence>MDASKFSSIIIFVGIFLCLCLAQVKAESEFTIVTDDSEKTCTSKISDCSTTPPIHDLLLGLKGAMGEQGLPGVNRKCDCIPRGTTENDKGESRSRPSKRTCRNVSQSDQKQQWLGKNELDSFKIECVEGDQTCIARENFLPAVFIEINKNLTGESQFVYWNKIASHSLKDMLGIRSSQITWLHGLVNSARQTLRIHGLNVTAQNRGTIGTFVQLLTWNDVIIGSASTDSAPFYYNVVFPDSCTETNSTAKPCEYFDVTMETEMVVRLPVTDIIFNFSSTEANLNVSVENIELCFE</sequence>
<accession>A0A8R2HPP9</accession>
<feature type="signal peptide" evidence="2">
    <location>
        <begin position="1"/>
        <end position="26"/>
    </location>
</feature>
<name>A0A8R2HPP9_BOMMO</name>
<feature type="compositionally biased region" description="Basic and acidic residues" evidence="1">
    <location>
        <begin position="84"/>
        <end position="94"/>
    </location>
</feature>
<dbReference type="EnsemblMetazoa" id="XM_021347684.2">
    <property type="protein sequence ID" value="XP_021203359.1"/>
    <property type="gene ID" value="LOC101742341"/>
</dbReference>
<organism evidence="3 4">
    <name type="scientific">Bombyx mori</name>
    <name type="common">Silk moth</name>
    <dbReference type="NCBI Taxonomy" id="7091"/>
    <lineage>
        <taxon>Eukaryota</taxon>
        <taxon>Metazoa</taxon>
        <taxon>Ecdysozoa</taxon>
        <taxon>Arthropoda</taxon>
        <taxon>Hexapoda</taxon>
        <taxon>Insecta</taxon>
        <taxon>Pterygota</taxon>
        <taxon>Neoptera</taxon>
        <taxon>Endopterygota</taxon>
        <taxon>Lepidoptera</taxon>
        <taxon>Glossata</taxon>
        <taxon>Ditrysia</taxon>
        <taxon>Bombycoidea</taxon>
        <taxon>Bombycidae</taxon>
        <taxon>Bombycinae</taxon>
        <taxon>Bombyx</taxon>
    </lineage>
</organism>
<evidence type="ECO:0000313" key="4">
    <source>
        <dbReference type="Proteomes" id="UP000005204"/>
    </source>
</evidence>
<dbReference type="RefSeq" id="XP_021203359.1">
    <property type="nucleotide sequence ID" value="XM_021347684.3"/>
</dbReference>
<dbReference type="Gene3D" id="2.60.120.1000">
    <property type="match status" value="1"/>
</dbReference>
<reference evidence="4" key="1">
    <citation type="journal article" date="2008" name="Insect Biochem. Mol. Biol.">
        <title>The genome of a lepidopteran model insect, the silkworm Bombyx mori.</title>
        <authorList>
            <consortium name="International Silkworm Genome Consortium"/>
        </authorList>
    </citation>
    <scope>NUCLEOTIDE SEQUENCE [LARGE SCALE GENOMIC DNA]</scope>
    <source>
        <strain evidence="4">p50T</strain>
    </source>
</reference>
<keyword evidence="2" id="KW-0732">Signal</keyword>
<dbReference type="Proteomes" id="UP000005204">
    <property type="component" value="Unassembled WGS sequence"/>
</dbReference>
<evidence type="ECO:0000256" key="2">
    <source>
        <dbReference type="SAM" id="SignalP"/>
    </source>
</evidence>